<dbReference type="EMBL" id="JASPKY010000202">
    <property type="protein sequence ID" value="KAK9721151.1"/>
    <property type="molecule type" value="Genomic_DNA"/>
</dbReference>
<name>A0AAW1KNC0_POPJA</name>
<gene>
    <name evidence="2" type="ORF">QE152_g21690</name>
</gene>
<organism evidence="2 3">
    <name type="scientific">Popillia japonica</name>
    <name type="common">Japanese beetle</name>
    <dbReference type="NCBI Taxonomy" id="7064"/>
    <lineage>
        <taxon>Eukaryota</taxon>
        <taxon>Metazoa</taxon>
        <taxon>Ecdysozoa</taxon>
        <taxon>Arthropoda</taxon>
        <taxon>Hexapoda</taxon>
        <taxon>Insecta</taxon>
        <taxon>Pterygota</taxon>
        <taxon>Neoptera</taxon>
        <taxon>Endopterygota</taxon>
        <taxon>Coleoptera</taxon>
        <taxon>Polyphaga</taxon>
        <taxon>Scarabaeiformia</taxon>
        <taxon>Scarabaeidae</taxon>
        <taxon>Rutelinae</taxon>
        <taxon>Popillia</taxon>
    </lineage>
</organism>
<evidence type="ECO:0000313" key="2">
    <source>
        <dbReference type="EMBL" id="KAK9721151.1"/>
    </source>
</evidence>
<accession>A0AAW1KNC0</accession>
<evidence type="ECO:0000256" key="1">
    <source>
        <dbReference type="SAM" id="MobiDB-lite"/>
    </source>
</evidence>
<feature type="region of interest" description="Disordered" evidence="1">
    <location>
        <begin position="281"/>
        <end position="300"/>
    </location>
</feature>
<protein>
    <submittedName>
        <fullName evidence="2">Uncharacterized protein</fullName>
    </submittedName>
</protein>
<evidence type="ECO:0000313" key="3">
    <source>
        <dbReference type="Proteomes" id="UP001458880"/>
    </source>
</evidence>
<sequence length="437" mass="49648">MYVKVSENNDDTIRDLYEVTDSLSSSECDDGNTVLTKVGTKWSRNKPSVMQRPTRNASVKKLTLTCHSENIRTPAEAFELFISNDILDVIIQKTKRRADALRGDEWQNRVCFSDYLVVCFNPYCDFAELVTYELGDTRKRQNGNENNTDEDSGEEDKVLNNLPGSQLLAEGEFLQDFGTYDYAEQKGKENEAIEEVNETKSGIWVCNNRNFSIYNPYIFGAEVTNPPQEIEEVPSTSHQNEDVENSELLEPTTPTTLEADSCNSPSVELLKSTLIRSPQEVRPYPKAAPQKQKAGRKPGKTRIVTDTVIEEEYKKRYKKNSNKKFDKIKQKVKPRIDATAQNLKLISQTNQALRKTICANHNSSDEENDYNDENIESDEDAACIYCNSLYSWSRACDLLLLGNSQLHPSPYPAYLYVEKSTDGCAGFIAFKLYMAQR</sequence>
<proteinExistence type="predicted"/>
<comment type="caution">
    <text evidence="2">The sequence shown here is derived from an EMBL/GenBank/DDBJ whole genome shotgun (WGS) entry which is preliminary data.</text>
</comment>
<keyword evidence="3" id="KW-1185">Reference proteome</keyword>
<dbReference type="Proteomes" id="UP001458880">
    <property type="component" value="Unassembled WGS sequence"/>
</dbReference>
<dbReference type="AlphaFoldDB" id="A0AAW1KNC0"/>
<reference evidence="2 3" key="1">
    <citation type="journal article" date="2024" name="BMC Genomics">
        <title>De novo assembly and annotation of Popillia japonica's genome with initial clues to its potential as an invasive pest.</title>
        <authorList>
            <person name="Cucini C."/>
            <person name="Boschi S."/>
            <person name="Funari R."/>
            <person name="Cardaioli E."/>
            <person name="Iannotti N."/>
            <person name="Marturano G."/>
            <person name="Paoli F."/>
            <person name="Bruttini M."/>
            <person name="Carapelli A."/>
            <person name="Frati F."/>
            <person name="Nardi F."/>
        </authorList>
    </citation>
    <scope>NUCLEOTIDE SEQUENCE [LARGE SCALE GENOMIC DNA]</scope>
    <source>
        <strain evidence="2">DMR45628</strain>
    </source>
</reference>
<feature type="region of interest" description="Disordered" evidence="1">
    <location>
        <begin position="138"/>
        <end position="159"/>
    </location>
</feature>